<organism evidence="1 2">
    <name type="scientific">Cymbomonas tetramitiformis</name>
    <dbReference type="NCBI Taxonomy" id="36881"/>
    <lineage>
        <taxon>Eukaryota</taxon>
        <taxon>Viridiplantae</taxon>
        <taxon>Chlorophyta</taxon>
        <taxon>Pyramimonadophyceae</taxon>
        <taxon>Pyramimonadales</taxon>
        <taxon>Pyramimonadaceae</taxon>
        <taxon>Cymbomonas</taxon>
    </lineage>
</organism>
<gene>
    <name evidence="1" type="ORF">CYMTET_31737</name>
</gene>
<reference evidence="1 2" key="1">
    <citation type="journal article" date="2015" name="Genome Biol. Evol.">
        <title>Comparative Genomics of a Bacterivorous Green Alga Reveals Evolutionary Causalities and Consequences of Phago-Mixotrophic Mode of Nutrition.</title>
        <authorList>
            <person name="Burns J.A."/>
            <person name="Paasch A."/>
            <person name="Narechania A."/>
            <person name="Kim E."/>
        </authorList>
    </citation>
    <scope>NUCLEOTIDE SEQUENCE [LARGE SCALE GENOMIC DNA]</scope>
    <source>
        <strain evidence="1 2">PLY_AMNH</strain>
    </source>
</reference>
<evidence type="ECO:0000313" key="2">
    <source>
        <dbReference type="Proteomes" id="UP001190700"/>
    </source>
</evidence>
<evidence type="ECO:0000313" key="1">
    <source>
        <dbReference type="EMBL" id="KAK3259257.1"/>
    </source>
</evidence>
<name>A0AAE0FGJ6_9CHLO</name>
<proteinExistence type="predicted"/>
<sequence>MGLTPRLTSPSSWPTCRTSVGPIFRDEVFKLLDLDFEYDMYHYTTSTSSFKLFSLRYFGVLSHYEESAYIYIHPHDDGRCGALQRLRFRVEGIGDPGTHRFLLFGSTFAQPSSTRPSNPPPIWPSSAPSRTNIAGCIPATPTRTWSRTTTPSFGHPRLCPPTTSRHCIWMVVLRELGAANDYTLFAPLTLRLAKIFRDDSQFVRLSAPADLWWCYPRADGGGGKGTAGSAYTLGRRRKPSGTGACSGSCPFRSSQAAPHVRMASVGSAAQAHALREIELPPQDAAAQPDAAAMGSRFPAMPPPHHGVEHPRGDWSLAGENNRGQQPASLTIVEHEDLDFVDWPSFRDLPVWIPSPTADSSN</sequence>
<dbReference type="EMBL" id="LGRX02018910">
    <property type="protein sequence ID" value="KAK3259257.1"/>
    <property type="molecule type" value="Genomic_DNA"/>
</dbReference>
<keyword evidence="2" id="KW-1185">Reference proteome</keyword>
<dbReference type="Proteomes" id="UP001190700">
    <property type="component" value="Unassembled WGS sequence"/>
</dbReference>
<protein>
    <submittedName>
        <fullName evidence="1">Uncharacterized protein</fullName>
    </submittedName>
</protein>
<accession>A0AAE0FGJ6</accession>
<comment type="caution">
    <text evidence="1">The sequence shown here is derived from an EMBL/GenBank/DDBJ whole genome shotgun (WGS) entry which is preliminary data.</text>
</comment>
<dbReference type="AlphaFoldDB" id="A0AAE0FGJ6"/>